<dbReference type="Proteomes" id="UP001177023">
    <property type="component" value="Unassembled WGS sequence"/>
</dbReference>
<feature type="region of interest" description="Disordered" evidence="1">
    <location>
        <begin position="1884"/>
        <end position="1919"/>
    </location>
</feature>
<gene>
    <name evidence="3" type="ORF">MSPICULIGERA_LOCUS14067</name>
</gene>
<dbReference type="PROSITE" id="PS50234">
    <property type="entry name" value="VWFA"/>
    <property type="match status" value="2"/>
</dbReference>
<feature type="domain" description="VWFA" evidence="2">
    <location>
        <begin position="1716"/>
        <end position="1845"/>
    </location>
</feature>
<dbReference type="InterPro" id="IPR002602">
    <property type="entry name" value="DB"/>
</dbReference>
<dbReference type="Pfam" id="PF01682">
    <property type="entry name" value="DB"/>
    <property type="match status" value="1"/>
</dbReference>
<dbReference type="SMART" id="SM00327">
    <property type="entry name" value="VWA"/>
    <property type="match status" value="8"/>
</dbReference>
<feature type="non-terminal residue" evidence="3">
    <location>
        <position position="2282"/>
    </location>
</feature>
<evidence type="ECO:0000256" key="1">
    <source>
        <dbReference type="SAM" id="MobiDB-lite"/>
    </source>
</evidence>
<dbReference type="PANTHER" id="PTHR21679:SF1">
    <property type="entry name" value="DOMAIN OF UNKNOWN FUNCTION DB DOMAIN-CONTAINING PROTEIN"/>
    <property type="match status" value="1"/>
</dbReference>
<dbReference type="Gene3D" id="3.40.50.410">
    <property type="entry name" value="von Willebrand factor, type A domain"/>
    <property type="match status" value="4"/>
</dbReference>
<name>A0AA36G208_9BILA</name>
<dbReference type="InterPro" id="IPR036465">
    <property type="entry name" value="vWFA_dom_sf"/>
</dbReference>
<organism evidence="3 4">
    <name type="scientific">Mesorhabditis spiculigera</name>
    <dbReference type="NCBI Taxonomy" id="96644"/>
    <lineage>
        <taxon>Eukaryota</taxon>
        <taxon>Metazoa</taxon>
        <taxon>Ecdysozoa</taxon>
        <taxon>Nematoda</taxon>
        <taxon>Chromadorea</taxon>
        <taxon>Rhabditida</taxon>
        <taxon>Rhabditina</taxon>
        <taxon>Rhabditomorpha</taxon>
        <taxon>Rhabditoidea</taxon>
        <taxon>Rhabditidae</taxon>
        <taxon>Mesorhabditinae</taxon>
        <taxon>Mesorhabditis</taxon>
    </lineage>
</organism>
<feature type="region of interest" description="Disordered" evidence="1">
    <location>
        <begin position="1678"/>
        <end position="1700"/>
    </location>
</feature>
<dbReference type="CDD" id="cd00198">
    <property type="entry name" value="vWFA"/>
    <property type="match status" value="1"/>
</dbReference>
<feature type="compositionally biased region" description="Low complexity" evidence="1">
    <location>
        <begin position="1893"/>
        <end position="1919"/>
    </location>
</feature>
<dbReference type="InterPro" id="IPR002035">
    <property type="entry name" value="VWF_A"/>
</dbReference>
<dbReference type="SUPFAM" id="SSF53300">
    <property type="entry name" value="vWA-like"/>
    <property type="match status" value="8"/>
</dbReference>
<protein>
    <recommendedName>
        <fullName evidence="2">VWFA domain-containing protein</fullName>
    </recommendedName>
</protein>
<keyword evidence="4" id="KW-1185">Reference proteome</keyword>
<accession>A0AA36G208</accession>
<comment type="caution">
    <text evidence="3">The sequence shown here is derived from an EMBL/GenBank/DDBJ whole genome shotgun (WGS) entry which is preliminary data.</text>
</comment>
<dbReference type="PANTHER" id="PTHR21679">
    <property type="entry name" value="DOMAIN OF UNKNOWN FUNCTION DB DOMAIN-CONTAINING PROTEIN-RELATED"/>
    <property type="match status" value="1"/>
</dbReference>
<dbReference type="EMBL" id="CATQJA010002640">
    <property type="protein sequence ID" value="CAJ0575760.1"/>
    <property type="molecule type" value="Genomic_DNA"/>
</dbReference>
<evidence type="ECO:0000313" key="3">
    <source>
        <dbReference type="EMBL" id="CAJ0575760.1"/>
    </source>
</evidence>
<evidence type="ECO:0000313" key="4">
    <source>
        <dbReference type="Proteomes" id="UP001177023"/>
    </source>
</evidence>
<reference evidence="3" key="1">
    <citation type="submission" date="2023-06" db="EMBL/GenBank/DDBJ databases">
        <authorList>
            <person name="Delattre M."/>
        </authorList>
    </citation>
    <scope>NUCLEOTIDE SEQUENCE</scope>
    <source>
        <strain evidence="3">AF72</strain>
    </source>
</reference>
<dbReference type="CDD" id="cd19941">
    <property type="entry name" value="TIL"/>
    <property type="match status" value="1"/>
</dbReference>
<sequence length="2282" mass="249447">MSAAASTSTKLTVAPTVDPCPDCNPATSSILFVIDQSSNNKGFDQMKDVVVKLAQQMNHPERIAIASYSKTLVVVAQYGDLRKIEDVAADLASVYIDERPENMTTAIKRCLDNDFKPKAPFTTQHTIFFTASTNNDDVNQAQESARTLGMMGSLTPISVINTLEELSHLAYPPQNAIYWDDITTGDQVVDVLMRQLGMPPLSTTTGTTAPTTTPGFCPDCVPAAENVLFLFDTSALNQNMLATQSAVRELVTGWNHFERVAFGEFGSILLTKAGYGEIVDLEKAYELVDDLDTITGDVNLTYALIMADKVYKPKTEYGIQRTVVLTQANSILDIESALPAAQTFQAKGSLTIVALPGGAHQLANLASPNMYFNWLGQELDPLFCGILSFLKTNLGDPSVSPTCGTPAPDCADCVPGSENILLLFDTSEGNYMFSDMQAAIRNATSTWNHFERVAIGEYSNLLLTQAIYGELEGYSDFLYRIDDLNRLTGQANMATALEKAAETYQPLLEFSKLDLQRTILFTSTSIGVDDALVPAAALKQLGLVAVVGLGVDAAPLQPLASAPDLALSWQGDQQALVSFIQQALAYPHHHSGFYHTEYNNYLGTGDEWFGYIQDILRYLAAEFNHCERIAMGAYDSTIYSHLNFNEEDCTRFGDWMDDLDYGGDVRNLTVALESLFDATVFNPVSKFGPTRVVIFTGATEAETTLALPSAQKVKDQGTLTIVGLETSIDIIQPLASPGFAYAWTDVDKFAQVKAFVVKTLTDPAPGPATTGSPIATTPGFMCDDCYPQAENILILMDGSYKNQLFGYTKGILMALAEEFNHCERMAMGAFAFTIYGHVDFNGEDCLAFLGWLDSLNYGGDEGNLTAALQSVFDRKYFNPLAKFGQIRVVVFTNAAEDDVTLALPSAEKIKAQGTLTIIGLGTPLQLIQPLATPGFAYSWSDHTKSGEVKAFIIDTLNNPNPGVTTSSAATSQKPTKLLMKFPEEFNHCERIAMGAYDSKIYGHVDFDRDDCLRFDQWIDNLDYGGEEANLTVALESLFDPKLFNPVSKFGPTRVVIFTKPTQADVTAALPSAEKIKAQGTLTIIALGTPVEVVQPLATPGFAYSWTDGDKAELVKAFVIKTLTDPAPGATTTTSPATTAYHCDDCNPAQANILFVFDVSYIARKVRSQVELAKYLAVNWNYLERVALAEYSSDLSILAEYGQMTLYEDFLEALSYMAPSQDPENMTRALEKTQQLYHPISKYGKQKVVFFTGSVNQADIDSAVGPAQQLQALGEVAVVGLGLGLEDAEKLQLLGNYVYAWENLDDVMAVGRWVDALLGGTLPTQSPATTGSTSGPTTPFRCDDCNPESSSILVIVDRSLANPGFAQQMAMLKELTSDWTHWERIALMDYGPSANLAADFGDLHSYDDFTHLLDLTPPYGEHENITNALKAANSTPIFDPKFGEMKVLFFSASNDAADVKASQPYGESLHRLGEVIVVGIDLVEEELRPFYVYVNYAIPWTYLDDFSYVMERIDHALRGSEPTTTEYTGPTTTKYICSDCNPTSSSILIIIDEGASQDAFKLTQAGLTLVAANWNHFERVAIISALKYAAEKIEPVPRFGEQQTLLFTTSNNRADVASAKPYAEALYGRLIVVALGMGISQADVFAEIADEIVAETDLNDIEGLAADLDDVLQGHLPTTTAVPTTSKATRPSTATATGNTATTTFTNRCPDCNPPGNLLLLFDTSAQNSAFIKQMEAVEGVGSRWNHFERVALAGYNNVTFSTTQYGDLQSLDDFDNKIGWIARMSGTSPNLTLALSQALTTFQPDPSYGQQHVILFTETNNNGDIADAIQAAKEVKKLGPLTVVAYYPASELYEYLASPDMYIQWTGETVDDIVDAVEKTIGYQGPSTPAGMTTEPTTASSSASTGASTTVQTMPPSTTTTVPVCPDCYPSAGDILLVLDESLSDKPFPTFFFTLFMKLTNSWNHYERVGVVGYSTGDADYQVHADYGKLRNQDQLLTLVSELQPHGDMTNLTSAFQNTALKFSPTAPYHNQKAVVFTSTTLRDISGSSGRSAEVDIACRRIHGASCCTTRWAPECAPKNCFKYIQRYCPDRRAAFGRKILKKGSDIRRSPTHDDTAKCGTAEKNYQPCTTKKIANKLFRSCCELYVPDECHFMCEYETDQMKTRKMLIDMVKHKRCSIKYLSSILYCASQNRDNRKCCEDLDLNAPQLQIGSRCLRMCDPSGTAIEKITKEDNCPKQQQIICAHSIQRQGVCVCNEGLYRARNGNCVLQGLCPLGRPGHGK</sequence>
<evidence type="ECO:0000259" key="2">
    <source>
        <dbReference type="PROSITE" id="PS50234"/>
    </source>
</evidence>
<proteinExistence type="predicted"/>
<dbReference type="Pfam" id="PF00092">
    <property type="entry name" value="VWA"/>
    <property type="match status" value="1"/>
</dbReference>
<feature type="domain" description="VWFA" evidence="2">
    <location>
        <begin position="29"/>
        <end position="196"/>
    </location>
</feature>